<evidence type="ECO:0000256" key="1">
    <source>
        <dbReference type="ARBA" id="ARBA00023015"/>
    </source>
</evidence>
<dbReference type="InterPro" id="IPR036388">
    <property type="entry name" value="WH-like_DNA-bd_sf"/>
</dbReference>
<dbReference type="SMART" id="SM00895">
    <property type="entry name" value="FCD"/>
    <property type="match status" value="1"/>
</dbReference>
<reference evidence="5" key="3">
    <citation type="submission" date="2020-02" db="EMBL/GenBank/DDBJ databases">
        <authorList>
            <person name="Matsumoto Y."/>
            <person name="Motooka D."/>
            <person name="Nakamura S."/>
        </authorList>
    </citation>
    <scope>NUCLEOTIDE SEQUENCE</scope>
    <source>
        <strain evidence="5">JCM 6377</strain>
    </source>
</reference>
<evidence type="ECO:0000256" key="2">
    <source>
        <dbReference type="ARBA" id="ARBA00023125"/>
    </source>
</evidence>
<protein>
    <submittedName>
        <fullName evidence="6">GntR family transcriptional regulator</fullName>
    </submittedName>
</protein>
<dbReference type="AlphaFoldDB" id="A0A2A7MZJ9"/>
<keyword evidence="2" id="KW-0238">DNA-binding</keyword>
<dbReference type="InterPro" id="IPR036390">
    <property type="entry name" value="WH_DNA-bd_sf"/>
</dbReference>
<organism evidence="6 7">
    <name type="scientific">Mycolicibacterium agri</name>
    <name type="common">Mycobacterium agri</name>
    <dbReference type="NCBI Taxonomy" id="36811"/>
    <lineage>
        <taxon>Bacteria</taxon>
        <taxon>Bacillati</taxon>
        <taxon>Actinomycetota</taxon>
        <taxon>Actinomycetes</taxon>
        <taxon>Mycobacteriales</taxon>
        <taxon>Mycobacteriaceae</taxon>
        <taxon>Mycolicibacterium</taxon>
    </lineage>
</organism>
<reference evidence="6 7" key="1">
    <citation type="submission" date="2017-10" db="EMBL/GenBank/DDBJ databases">
        <title>The new phylogeny of genus Mycobacterium.</title>
        <authorList>
            <person name="Tortoli E."/>
            <person name="Trovato A."/>
            <person name="Cirillo D.M."/>
        </authorList>
    </citation>
    <scope>NUCLEOTIDE SEQUENCE [LARGE SCALE GENOMIC DNA]</scope>
    <source>
        <strain evidence="6 7">CCUG37673</strain>
    </source>
</reference>
<dbReference type="InterPro" id="IPR000524">
    <property type="entry name" value="Tscrpt_reg_HTH_GntR"/>
</dbReference>
<dbReference type="Gene3D" id="1.10.10.10">
    <property type="entry name" value="Winged helix-like DNA-binding domain superfamily/Winged helix DNA-binding domain"/>
    <property type="match status" value="1"/>
</dbReference>
<dbReference type="OrthoDB" id="5243844at2"/>
<dbReference type="Gene3D" id="1.20.120.530">
    <property type="entry name" value="GntR ligand-binding domain-like"/>
    <property type="match status" value="1"/>
</dbReference>
<evidence type="ECO:0000259" key="4">
    <source>
        <dbReference type="PROSITE" id="PS50949"/>
    </source>
</evidence>
<dbReference type="SUPFAM" id="SSF46785">
    <property type="entry name" value="Winged helix' DNA-binding domain"/>
    <property type="match status" value="1"/>
</dbReference>
<dbReference type="EMBL" id="BLKS01000001">
    <property type="protein sequence ID" value="GFG52086.1"/>
    <property type="molecule type" value="Genomic_DNA"/>
</dbReference>
<evidence type="ECO:0000313" key="6">
    <source>
        <dbReference type="EMBL" id="PEG37076.1"/>
    </source>
</evidence>
<evidence type="ECO:0000256" key="3">
    <source>
        <dbReference type="ARBA" id="ARBA00023163"/>
    </source>
</evidence>
<sequence>MSSFIGPLVRESTPSIIADKLRQAIAHGELKPGAQLGEAELARKLGVSRGPLREGMQRLTQEGLLVSIRNRGLFVIDMTADDVRDMYFAREAIEQAAARKIIAQGNHRAAGKELLTIVDQMAAAQSPSEVSEIDIAFHERLLQLADSPRLSRMHQTFITETRMFIHALDESYAKSEVREKEHRSLANAIRKGDRELVDRLLAAHMEDAVNRLTFDTSVDGEDPGK</sequence>
<reference evidence="5 8" key="2">
    <citation type="journal article" date="2019" name="Emerg. Microbes Infect.">
        <title>Comprehensive subspecies identification of 175 nontuberculous mycobacteria species based on 7547 genomic profiles.</title>
        <authorList>
            <person name="Matsumoto Y."/>
            <person name="Kinjo T."/>
            <person name="Motooka D."/>
            <person name="Nabeya D."/>
            <person name="Jung N."/>
            <person name="Uechi K."/>
            <person name="Horii T."/>
            <person name="Iida T."/>
            <person name="Fujita J."/>
            <person name="Nakamura S."/>
        </authorList>
    </citation>
    <scope>NUCLEOTIDE SEQUENCE [LARGE SCALE GENOMIC DNA]</scope>
    <source>
        <strain evidence="5 8">JCM 6377</strain>
    </source>
</reference>
<name>A0A2A7MZJ9_MYCAG</name>
<dbReference type="EMBL" id="PDCP01000029">
    <property type="protein sequence ID" value="PEG37076.1"/>
    <property type="molecule type" value="Genomic_DNA"/>
</dbReference>
<dbReference type="Proteomes" id="UP000465302">
    <property type="component" value="Unassembled WGS sequence"/>
</dbReference>
<dbReference type="InterPro" id="IPR008920">
    <property type="entry name" value="TF_FadR/GntR_C"/>
</dbReference>
<dbReference type="RefSeq" id="WP_097941274.1">
    <property type="nucleotide sequence ID" value="NZ_BLKS01000001.1"/>
</dbReference>
<keyword evidence="3" id="KW-0804">Transcription</keyword>
<dbReference type="SMART" id="SM00345">
    <property type="entry name" value="HTH_GNTR"/>
    <property type="match status" value="1"/>
</dbReference>
<dbReference type="GO" id="GO:0003700">
    <property type="term" value="F:DNA-binding transcription factor activity"/>
    <property type="evidence" value="ECO:0007669"/>
    <property type="project" value="InterPro"/>
</dbReference>
<dbReference type="PRINTS" id="PR00035">
    <property type="entry name" value="HTHGNTR"/>
</dbReference>
<dbReference type="PANTHER" id="PTHR43537:SF45">
    <property type="entry name" value="GNTR FAMILY REGULATORY PROTEIN"/>
    <property type="match status" value="1"/>
</dbReference>
<gene>
    <name evidence="6" type="ORF">CQY20_17125</name>
    <name evidence="5" type="ORF">MAGR_35270</name>
</gene>
<dbReference type="PANTHER" id="PTHR43537">
    <property type="entry name" value="TRANSCRIPTIONAL REGULATOR, GNTR FAMILY"/>
    <property type="match status" value="1"/>
</dbReference>
<proteinExistence type="predicted"/>
<accession>A0A2A7MZJ9</accession>
<dbReference type="Pfam" id="PF07729">
    <property type="entry name" value="FCD"/>
    <property type="match status" value="1"/>
</dbReference>
<dbReference type="SUPFAM" id="SSF48008">
    <property type="entry name" value="GntR ligand-binding domain-like"/>
    <property type="match status" value="1"/>
</dbReference>
<feature type="domain" description="HTH gntR-type" evidence="4">
    <location>
        <begin position="11"/>
        <end position="78"/>
    </location>
</feature>
<dbReference type="Pfam" id="PF00392">
    <property type="entry name" value="GntR"/>
    <property type="match status" value="1"/>
</dbReference>
<dbReference type="PROSITE" id="PS50949">
    <property type="entry name" value="HTH_GNTR"/>
    <property type="match status" value="1"/>
</dbReference>
<evidence type="ECO:0000313" key="5">
    <source>
        <dbReference type="EMBL" id="GFG52086.1"/>
    </source>
</evidence>
<keyword evidence="7" id="KW-1185">Reference proteome</keyword>
<dbReference type="Proteomes" id="UP000220914">
    <property type="component" value="Unassembled WGS sequence"/>
</dbReference>
<dbReference type="CDD" id="cd07377">
    <property type="entry name" value="WHTH_GntR"/>
    <property type="match status" value="1"/>
</dbReference>
<keyword evidence="1" id="KW-0805">Transcription regulation</keyword>
<evidence type="ECO:0000313" key="7">
    <source>
        <dbReference type="Proteomes" id="UP000220914"/>
    </source>
</evidence>
<dbReference type="GO" id="GO:0003677">
    <property type="term" value="F:DNA binding"/>
    <property type="evidence" value="ECO:0007669"/>
    <property type="project" value="UniProtKB-KW"/>
</dbReference>
<comment type="caution">
    <text evidence="6">The sequence shown here is derived from an EMBL/GenBank/DDBJ whole genome shotgun (WGS) entry which is preliminary data.</text>
</comment>
<dbReference type="InterPro" id="IPR011711">
    <property type="entry name" value="GntR_C"/>
</dbReference>
<evidence type="ECO:0000313" key="8">
    <source>
        <dbReference type="Proteomes" id="UP000465302"/>
    </source>
</evidence>